<organism evidence="7 8">
    <name type="scientific">Synchytrium endobioticum</name>
    <dbReference type="NCBI Taxonomy" id="286115"/>
    <lineage>
        <taxon>Eukaryota</taxon>
        <taxon>Fungi</taxon>
        <taxon>Fungi incertae sedis</taxon>
        <taxon>Chytridiomycota</taxon>
        <taxon>Chytridiomycota incertae sedis</taxon>
        <taxon>Chytridiomycetes</taxon>
        <taxon>Synchytriales</taxon>
        <taxon>Synchytriaceae</taxon>
        <taxon>Synchytrium</taxon>
    </lineage>
</organism>
<evidence type="ECO:0000256" key="3">
    <source>
        <dbReference type="ARBA" id="ARBA00022833"/>
    </source>
</evidence>
<dbReference type="InterPro" id="IPR024158">
    <property type="entry name" value="Mt_import_TIM15"/>
</dbReference>
<feature type="compositionally biased region" description="Low complexity" evidence="5">
    <location>
        <begin position="85"/>
        <end position="99"/>
    </location>
</feature>
<dbReference type="PANTHER" id="PTHR20922:SF13">
    <property type="entry name" value="DNL-TYPE ZINC FINGER PROTEIN"/>
    <property type="match status" value="1"/>
</dbReference>
<evidence type="ECO:0000256" key="2">
    <source>
        <dbReference type="ARBA" id="ARBA00022771"/>
    </source>
</evidence>
<keyword evidence="1" id="KW-0479">Metal-binding</keyword>
<dbReference type="GO" id="GO:0051087">
    <property type="term" value="F:protein-folding chaperone binding"/>
    <property type="evidence" value="ECO:0007669"/>
    <property type="project" value="TreeGrafter"/>
</dbReference>
<dbReference type="PANTHER" id="PTHR20922">
    <property type="entry name" value="DNL-TYPE ZINC FINGER PROTEIN"/>
    <property type="match status" value="1"/>
</dbReference>
<dbReference type="Proteomes" id="UP000317494">
    <property type="component" value="Unassembled WGS sequence"/>
</dbReference>
<dbReference type="GO" id="GO:0006457">
    <property type="term" value="P:protein folding"/>
    <property type="evidence" value="ECO:0007669"/>
    <property type="project" value="TreeGrafter"/>
</dbReference>
<dbReference type="InterPro" id="IPR007853">
    <property type="entry name" value="Znf_DNL-typ"/>
</dbReference>
<dbReference type="STRING" id="286115.A0A507DSB6"/>
<protein>
    <recommendedName>
        <fullName evidence="6">DNL-type domain-containing protein</fullName>
    </recommendedName>
</protein>
<name>A0A507DSB6_9FUNG</name>
<dbReference type="GO" id="GO:0008270">
    <property type="term" value="F:zinc ion binding"/>
    <property type="evidence" value="ECO:0007669"/>
    <property type="project" value="UniProtKB-KW"/>
</dbReference>
<dbReference type="GO" id="GO:0050821">
    <property type="term" value="P:protein stabilization"/>
    <property type="evidence" value="ECO:0007669"/>
    <property type="project" value="TreeGrafter"/>
</dbReference>
<dbReference type="GO" id="GO:0030150">
    <property type="term" value="P:protein import into mitochondrial matrix"/>
    <property type="evidence" value="ECO:0007669"/>
    <property type="project" value="TreeGrafter"/>
</dbReference>
<evidence type="ECO:0000256" key="1">
    <source>
        <dbReference type="ARBA" id="ARBA00022723"/>
    </source>
</evidence>
<dbReference type="GO" id="GO:0005739">
    <property type="term" value="C:mitochondrion"/>
    <property type="evidence" value="ECO:0007669"/>
    <property type="project" value="TreeGrafter"/>
</dbReference>
<comment type="caution">
    <text evidence="7">The sequence shown here is derived from an EMBL/GenBank/DDBJ whole genome shotgun (WGS) entry which is preliminary data.</text>
</comment>
<dbReference type="VEuPathDB" id="FungiDB:SeMB42_g00186"/>
<keyword evidence="2 4" id="KW-0863">Zinc-finger</keyword>
<feature type="region of interest" description="Disordered" evidence="5">
    <location>
        <begin position="64"/>
        <end position="99"/>
    </location>
</feature>
<sequence>MFAHIQSNNRDRAKYKLYFYLRLVIEIHDQVRHQVIPNAHQTGPTAWNSHNTIRSFVLSSTSLRQREDGNHSHHQHNSLPVNYRSDSSPPTSLPSPNSSGIPIGKIAGKLLFGYTCKICTTRQFRTMSKHAYEHGVVIVKCGGCSSLHLIADHLGWFDSTKKMGAIEDILKEQGREGDVMRLKVENIEEMEWLPDAIKEAEVGTHSTVNDSTDRARMTLHCSA</sequence>
<proteinExistence type="predicted"/>
<evidence type="ECO:0000313" key="7">
    <source>
        <dbReference type="EMBL" id="TPX54613.1"/>
    </source>
</evidence>
<evidence type="ECO:0000259" key="6">
    <source>
        <dbReference type="PROSITE" id="PS51501"/>
    </source>
</evidence>
<evidence type="ECO:0000256" key="5">
    <source>
        <dbReference type="SAM" id="MobiDB-lite"/>
    </source>
</evidence>
<keyword evidence="3" id="KW-0862">Zinc</keyword>
<accession>A0A507DSB6</accession>
<evidence type="ECO:0000313" key="8">
    <source>
        <dbReference type="Proteomes" id="UP000317494"/>
    </source>
</evidence>
<keyword evidence="8" id="KW-1185">Reference proteome</keyword>
<dbReference type="Pfam" id="PF05180">
    <property type="entry name" value="zf-DNL"/>
    <property type="match status" value="1"/>
</dbReference>
<dbReference type="PROSITE" id="PS51501">
    <property type="entry name" value="ZF_DNL"/>
    <property type="match status" value="1"/>
</dbReference>
<dbReference type="EMBL" id="QEAN01000003">
    <property type="protein sequence ID" value="TPX54613.1"/>
    <property type="molecule type" value="Genomic_DNA"/>
</dbReference>
<reference evidence="7 8" key="1">
    <citation type="journal article" date="2019" name="Sci. Rep.">
        <title>Comparative genomics of chytrid fungi reveal insights into the obligate biotrophic and pathogenic lifestyle of Synchytrium endobioticum.</title>
        <authorList>
            <person name="van de Vossenberg B.T.L.H."/>
            <person name="Warris S."/>
            <person name="Nguyen H.D.T."/>
            <person name="van Gent-Pelzer M.P.E."/>
            <person name="Joly D.L."/>
            <person name="van de Geest H.C."/>
            <person name="Bonants P.J.M."/>
            <person name="Smith D.S."/>
            <person name="Levesque C.A."/>
            <person name="van der Lee T.A.J."/>
        </authorList>
    </citation>
    <scope>NUCLEOTIDE SEQUENCE [LARGE SCALE GENOMIC DNA]</scope>
    <source>
        <strain evidence="7 8">MB42</strain>
    </source>
</reference>
<evidence type="ECO:0000256" key="4">
    <source>
        <dbReference type="PROSITE-ProRule" id="PRU00834"/>
    </source>
</evidence>
<dbReference type="AlphaFoldDB" id="A0A507DSB6"/>
<gene>
    <name evidence="7" type="ORF">SeMB42_g00186</name>
</gene>
<feature type="domain" description="DNL-type" evidence="6">
    <location>
        <begin position="105"/>
        <end position="204"/>
    </location>
</feature>